<keyword evidence="2" id="KW-1185">Reference proteome</keyword>
<evidence type="ECO:0000313" key="1">
    <source>
        <dbReference type="EMBL" id="GBN17547.1"/>
    </source>
</evidence>
<reference evidence="1 2" key="1">
    <citation type="journal article" date="2019" name="Sci. Rep.">
        <title>Orb-weaving spider Araneus ventricosus genome elucidates the spidroin gene catalogue.</title>
        <authorList>
            <person name="Kono N."/>
            <person name="Nakamura H."/>
            <person name="Ohtoshi R."/>
            <person name="Moran D.A.P."/>
            <person name="Shinohara A."/>
            <person name="Yoshida Y."/>
            <person name="Fujiwara M."/>
            <person name="Mori M."/>
            <person name="Tomita M."/>
            <person name="Arakawa K."/>
        </authorList>
    </citation>
    <scope>NUCLEOTIDE SEQUENCE [LARGE SCALE GENOMIC DNA]</scope>
</reference>
<organism evidence="1 2">
    <name type="scientific">Araneus ventricosus</name>
    <name type="common">Orbweaver spider</name>
    <name type="synonym">Epeira ventricosa</name>
    <dbReference type="NCBI Taxonomy" id="182803"/>
    <lineage>
        <taxon>Eukaryota</taxon>
        <taxon>Metazoa</taxon>
        <taxon>Ecdysozoa</taxon>
        <taxon>Arthropoda</taxon>
        <taxon>Chelicerata</taxon>
        <taxon>Arachnida</taxon>
        <taxon>Araneae</taxon>
        <taxon>Araneomorphae</taxon>
        <taxon>Entelegynae</taxon>
        <taxon>Araneoidea</taxon>
        <taxon>Araneidae</taxon>
        <taxon>Araneus</taxon>
    </lineage>
</organism>
<comment type="caution">
    <text evidence="1">The sequence shown here is derived from an EMBL/GenBank/DDBJ whole genome shotgun (WGS) entry which is preliminary data.</text>
</comment>
<dbReference type="Proteomes" id="UP000499080">
    <property type="component" value="Unassembled WGS sequence"/>
</dbReference>
<dbReference type="EMBL" id="BGPR01006271">
    <property type="protein sequence ID" value="GBN17547.1"/>
    <property type="molecule type" value="Genomic_DNA"/>
</dbReference>
<evidence type="ECO:0000313" key="2">
    <source>
        <dbReference type="Proteomes" id="UP000499080"/>
    </source>
</evidence>
<protein>
    <submittedName>
        <fullName evidence="1">Uncharacterized protein</fullName>
    </submittedName>
</protein>
<gene>
    <name evidence="1" type="ORF">AVEN_175623_1</name>
</gene>
<proteinExistence type="predicted"/>
<name>A0A4Y2LVY5_ARAVE</name>
<dbReference type="AlphaFoldDB" id="A0A4Y2LVY5"/>
<sequence length="120" mass="13948">MSGSKNLFQSRQDSGSLEIRCQPWGRRVPGSKPDSTENRLCILGCCTLNHTQEDVKRPPADVELHNPPKPAYPTGFKELKRRRGREQTSSRWRTPILHGFIIFFKIYTLHPLTWVEIKYI</sequence>
<accession>A0A4Y2LVY5</accession>